<keyword evidence="2" id="KW-1185">Reference proteome</keyword>
<organism evidence="1 2">
    <name type="scientific">Mycena alexandri</name>
    <dbReference type="NCBI Taxonomy" id="1745969"/>
    <lineage>
        <taxon>Eukaryota</taxon>
        <taxon>Fungi</taxon>
        <taxon>Dikarya</taxon>
        <taxon>Basidiomycota</taxon>
        <taxon>Agaricomycotina</taxon>
        <taxon>Agaricomycetes</taxon>
        <taxon>Agaricomycetidae</taxon>
        <taxon>Agaricales</taxon>
        <taxon>Marasmiineae</taxon>
        <taxon>Mycenaceae</taxon>
        <taxon>Mycena</taxon>
    </lineage>
</organism>
<dbReference type="Proteomes" id="UP001218188">
    <property type="component" value="Unassembled WGS sequence"/>
</dbReference>
<proteinExistence type="predicted"/>
<comment type="caution">
    <text evidence="1">The sequence shown here is derived from an EMBL/GenBank/DDBJ whole genome shotgun (WGS) entry which is preliminary data.</text>
</comment>
<reference evidence="1" key="1">
    <citation type="submission" date="2023-03" db="EMBL/GenBank/DDBJ databases">
        <title>Massive genome expansion in bonnet fungi (Mycena s.s.) driven by repeated elements and novel gene families across ecological guilds.</title>
        <authorList>
            <consortium name="Lawrence Berkeley National Laboratory"/>
            <person name="Harder C.B."/>
            <person name="Miyauchi S."/>
            <person name="Viragh M."/>
            <person name="Kuo A."/>
            <person name="Thoen E."/>
            <person name="Andreopoulos B."/>
            <person name="Lu D."/>
            <person name="Skrede I."/>
            <person name="Drula E."/>
            <person name="Henrissat B."/>
            <person name="Morin E."/>
            <person name="Kohler A."/>
            <person name="Barry K."/>
            <person name="LaButti K."/>
            <person name="Morin E."/>
            <person name="Salamov A."/>
            <person name="Lipzen A."/>
            <person name="Mereny Z."/>
            <person name="Hegedus B."/>
            <person name="Baldrian P."/>
            <person name="Stursova M."/>
            <person name="Weitz H."/>
            <person name="Taylor A."/>
            <person name="Grigoriev I.V."/>
            <person name="Nagy L.G."/>
            <person name="Martin F."/>
            <person name="Kauserud H."/>
        </authorList>
    </citation>
    <scope>NUCLEOTIDE SEQUENCE</scope>
    <source>
        <strain evidence="1">CBHHK200</strain>
    </source>
</reference>
<name>A0AAD6SX90_9AGAR</name>
<dbReference type="EMBL" id="JARJCM010000055">
    <property type="protein sequence ID" value="KAJ7034751.1"/>
    <property type="molecule type" value="Genomic_DNA"/>
</dbReference>
<dbReference type="AlphaFoldDB" id="A0AAD6SX90"/>
<sequence length="313" mass="35811">MTRYLGERRLLYFWQGYVESGGRALATHELWNTMHLNLRPHSVSKVAPLLEFWVPRAGNLPLLMSLVFKVGNADNSGALDALNNLIRNYARHWTSVELHVSMPDLTRLKSLRRIPMPHQGELLHFLTLPALQRLELDLHSQRQITHFTSLITRSSCFLRRLSVRLGPHWERDEFVQVLLTLDSLEGLEVWQTMRSLDAAFAVLKDEPRMLPNLRSLSVERTMPDEEDAVLLADFLESRWKIPAGISLPVQLKLFKLDSPLTPPAADGKDREALYRLARLRAAGMDLRITSSHESWFSPGLCLAAYNPDVQQKP</sequence>
<protein>
    <submittedName>
        <fullName evidence="1">Uncharacterized protein</fullName>
    </submittedName>
</protein>
<gene>
    <name evidence="1" type="ORF">C8F04DRAFT_1395304</name>
</gene>
<evidence type="ECO:0000313" key="2">
    <source>
        <dbReference type="Proteomes" id="UP001218188"/>
    </source>
</evidence>
<evidence type="ECO:0000313" key="1">
    <source>
        <dbReference type="EMBL" id="KAJ7034751.1"/>
    </source>
</evidence>
<accession>A0AAD6SX90</accession>